<name>A0AA46I5Y1_9FUSO</name>
<organism evidence="1 2">
    <name type="scientific">Hypnocyclicus thermotrophus</name>
    <dbReference type="NCBI Taxonomy" id="1627895"/>
    <lineage>
        <taxon>Bacteria</taxon>
        <taxon>Fusobacteriati</taxon>
        <taxon>Fusobacteriota</taxon>
        <taxon>Fusobacteriia</taxon>
        <taxon>Fusobacteriales</taxon>
        <taxon>Fusobacteriaceae</taxon>
        <taxon>Hypnocyclicus</taxon>
    </lineage>
</organism>
<evidence type="ECO:0000313" key="2">
    <source>
        <dbReference type="Proteomes" id="UP000294678"/>
    </source>
</evidence>
<dbReference type="Proteomes" id="UP000294678">
    <property type="component" value="Unassembled WGS sequence"/>
</dbReference>
<dbReference type="AlphaFoldDB" id="A0AA46I5Y1"/>
<protein>
    <submittedName>
        <fullName evidence="1">Lipoprotein DUF799</fullName>
    </submittedName>
</protein>
<dbReference type="RefSeq" id="WP_134112681.1">
    <property type="nucleotide sequence ID" value="NZ_SOBG01000003.1"/>
</dbReference>
<keyword evidence="1" id="KW-0449">Lipoprotein</keyword>
<keyword evidence="2" id="KW-1185">Reference proteome</keyword>
<gene>
    <name evidence="1" type="ORF">EV215_0789</name>
</gene>
<dbReference type="EMBL" id="SOBG01000003">
    <property type="protein sequence ID" value="TDT71416.1"/>
    <property type="molecule type" value="Genomic_DNA"/>
</dbReference>
<proteinExistence type="predicted"/>
<dbReference type="Gene3D" id="3.40.50.10610">
    <property type="entry name" value="ABC-type transport auxiliary lipoprotein component"/>
    <property type="match status" value="1"/>
</dbReference>
<reference evidence="1 2" key="1">
    <citation type="submission" date="2019-03" db="EMBL/GenBank/DDBJ databases">
        <title>Genomic Encyclopedia of Type Strains, Phase IV (KMG-IV): sequencing the most valuable type-strain genomes for metagenomic binning, comparative biology and taxonomic classification.</title>
        <authorList>
            <person name="Goeker M."/>
        </authorList>
    </citation>
    <scope>NUCLEOTIDE SEQUENCE [LARGE SCALE GENOMIC DNA]</scope>
    <source>
        <strain evidence="1 2">DSM 100055</strain>
    </source>
</reference>
<evidence type="ECO:0000313" key="1">
    <source>
        <dbReference type="EMBL" id="TDT71416.1"/>
    </source>
</evidence>
<sequence>MIKNSSLKTFYILLIIINFISCEPKKTFIMQVDGGPPPARLAILPANNFSNDVLGGYVQRNLLYKSLKQNPKGYLIQNIKTTNERLINAGITDGALLSAFHPLELCEILDVDGLLYIDIYDMGIKSLPFYNSRYIYLNVRLYNFEKFIWQKVININNRHIDIEGALDSIDNISQGKVKEAFKKAGDSVTTQVIVKLGIATLFEHELKPEMKMVVNKIISVIPRGRSSNNKYWKKVDSKLKELHLKAKNNEELVPKEEKNKIRKQYEIMIQEQGINIIKTKNDIDIINNK</sequence>
<accession>A0AA46I5Y1</accession>
<comment type="caution">
    <text evidence="1">The sequence shown here is derived from an EMBL/GenBank/DDBJ whole genome shotgun (WGS) entry which is preliminary data.</text>
</comment>